<evidence type="ECO:0000256" key="1">
    <source>
        <dbReference type="ARBA" id="ARBA00004651"/>
    </source>
</evidence>
<evidence type="ECO:0000256" key="4">
    <source>
        <dbReference type="ARBA" id="ARBA00022692"/>
    </source>
</evidence>
<evidence type="ECO:0000256" key="3">
    <source>
        <dbReference type="ARBA" id="ARBA00022606"/>
    </source>
</evidence>
<organism evidence="11 12">
    <name type="scientific">Drosophila lebanonensis</name>
    <name type="common">Fruit fly</name>
    <name type="synonym">Scaptodrosophila lebanonensis</name>
    <dbReference type="NCBI Taxonomy" id="7225"/>
    <lineage>
        <taxon>Eukaryota</taxon>
        <taxon>Metazoa</taxon>
        <taxon>Ecdysozoa</taxon>
        <taxon>Arthropoda</taxon>
        <taxon>Hexapoda</taxon>
        <taxon>Insecta</taxon>
        <taxon>Pterygota</taxon>
        <taxon>Neoptera</taxon>
        <taxon>Endopterygota</taxon>
        <taxon>Diptera</taxon>
        <taxon>Brachycera</taxon>
        <taxon>Muscomorpha</taxon>
        <taxon>Ephydroidea</taxon>
        <taxon>Drosophilidae</taxon>
        <taxon>Scaptodrosophila</taxon>
    </lineage>
</organism>
<dbReference type="Proteomes" id="UP000504634">
    <property type="component" value="Unplaced"/>
</dbReference>
<reference evidence="12" key="1">
    <citation type="submission" date="2025-08" db="UniProtKB">
        <authorList>
            <consortium name="RefSeq"/>
        </authorList>
    </citation>
    <scope>IDENTIFICATION</scope>
    <source>
        <strain evidence="12">11010-0011.00</strain>
        <tissue evidence="12">Whole body</tissue>
    </source>
</reference>
<keyword evidence="4 10" id="KW-0812">Transmembrane</keyword>
<evidence type="ECO:0000256" key="10">
    <source>
        <dbReference type="SAM" id="Phobius"/>
    </source>
</evidence>
<sequence>MVGLQNLPFNAVFPFRLHDPVQHPKAYVVIFVWQVVFLWYNMISIVGFELASVHCFPQVALNLKILCIELRHIGRIVSFDQNNFRNELIRRILFHQRIISIVRDINSVFYAPFLAQMICLFLMISLSTFEALAARRDPIAAFRFVFFMVLSFCHLSYWSVFGDMVNQQSKEVAIAAYDIYNWHELSPKLQRDIMFIIQRAQKPLCIVASPFPPFNLTSYMMVLKQCYSILTLLLEALD</sequence>
<keyword evidence="3" id="KW-0716">Sensory transduction</keyword>
<evidence type="ECO:0000256" key="6">
    <source>
        <dbReference type="ARBA" id="ARBA00022989"/>
    </source>
</evidence>
<protein>
    <submittedName>
        <fullName evidence="12">Odorant receptor 65a-like</fullName>
    </submittedName>
</protein>
<accession>A0A6J2UEQ7</accession>
<proteinExistence type="predicted"/>
<dbReference type="InterPro" id="IPR004117">
    <property type="entry name" value="7tm6_olfct_rcpt"/>
</dbReference>
<gene>
    <name evidence="12" type="primary">LOC115632786</name>
</gene>
<dbReference type="GO" id="GO:0005886">
    <property type="term" value="C:plasma membrane"/>
    <property type="evidence" value="ECO:0007669"/>
    <property type="project" value="UniProtKB-SubCell"/>
</dbReference>
<feature type="transmembrane region" description="Helical" evidence="10">
    <location>
        <begin position="26"/>
        <end position="48"/>
    </location>
</feature>
<evidence type="ECO:0000256" key="5">
    <source>
        <dbReference type="ARBA" id="ARBA00022725"/>
    </source>
</evidence>
<evidence type="ECO:0000313" key="12">
    <source>
        <dbReference type="RefSeq" id="XP_030385898.1"/>
    </source>
</evidence>
<dbReference type="PANTHER" id="PTHR21137">
    <property type="entry name" value="ODORANT RECEPTOR"/>
    <property type="match status" value="1"/>
</dbReference>
<keyword evidence="11" id="KW-1185">Reference proteome</keyword>
<keyword evidence="7 10" id="KW-0472">Membrane</keyword>
<evidence type="ECO:0000256" key="9">
    <source>
        <dbReference type="ARBA" id="ARBA00023224"/>
    </source>
</evidence>
<dbReference type="GeneID" id="115632786"/>
<evidence type="ECO:0000313" key="11">
    <source>
        <dbReference type="Proteomes" id="UP000504634"/>
    </source>
</evidence>
<evidence type="ECO:0000256" key="8">
    <source>
        <dbReference type="ARBA" id="ARBA00023170"/>
    </source>
</evidence>
<dbReference type="PANTHER" id="PTHR21137:SF35">
    <property type="entry name" value="ODORANT RECEPTOR 19A-RELATED"/>
    <property type="match status" value="1"/>
</dbReference>
<name>A0A6J2UEQ7_DROLE</name>
<evidence type="ECO:0000256" key="7">
    <source>
        <dbReference type="ARBA" id="ARBA00023136"/>
    </source>
</evidence>
<evidence type="ECO:0000256" key="2">
    <source>
        <dbReference type="ARBA" id="ARBA00022475"/>
    </source>
</evidence>
<keyword evidence="2" id="KW-1003">Cell membrane</keyword>
<keyword evidence="5" id="KW-0552">Olfaction</keyword>
<keyword evidence="6 10" id="KW-1133">Transmembrane helix</keyword>
<dbReference type="GO" id="GO:0004984">
    <property type="term" value="F:olfactory receptor activity"/>
    <property type="evidence" value="ECO:0007669"/>
    <property type="project" value="InterPro"/>
</dbReference>
<comment type="subcellular location">
    <subcellularLocation>
        <location evidence="1">Cell membrane</location>
        <topology evidence="1">Multi-pass membrane protein</topology>
    </subcellularLocation>
</comment>
<keyword evidence="9" id="KW-0807">Transducer</keyword>
<dbReference type="AlphaFoldDB" id="A0A6J2UEQ7"/>
<dbReference type="RefSeq" id="XP_030385898.1">
    <property type="nucleotide sequence ID" value="XM_030530038.1"/>
</dbReference>
<dbReference type="GO" id="GO:0005549">
    <property type="term" value="F:odorant binding"/>
    <property type="evidence" value="ECO:0007669"/>
    <property type="project" value="InterPro"/>
</dbReference>
<feature type="transmembrane region" description="Helical" evidence="10">
    <location>
        <begin position="141"/>
        <end position="160"/>
    </location>
</feature>
<dbReference type="Pfam" id="PF02949">
    <property type="entry name" value="7tm_6"/>
    <property type="match status" value="1"/>
</dbReference>
<dbReference type="GO" id="GO:0007165">
    <property type="term" value="P:signal transduction"/>
    <property type="evidence" value="ECO:0007669"/>
    <property type="project" value="UniProtKB-KW"/>
</dbReference>
<keyword evidence="8" id="KW-0675">Receptor</keyword>
<dbReference type="OrthoDB" id="6604226at2759"/>
<feature type="transmembrane region" description="Helical" evidence="10">
    <location>
        <begin position="107"/>
        <end position="129"/>
    </location>
</feature>